<organism evidence="1 2">
    <name type="scientific">Asticcacaulis aquaticus</name>
    <dbReference type="NCBI Taxonomy" id="2984212"/>
    <lineage>
        <taxon>Bacteria</taxon>
        <taxon>Pseudomonadati</taxon>
        <taxon>Pseudomonadota</taxon>
        <taxon>Alphaproteobacteria</taxon>
        <taxon>Caulobacterales</taxon>
        <taxon>Caulobacteraceae</taxon>
        <taxon>Asticcacaulis</taxon>
    </lineage>
</organism>
<dbReference type="EMBL" id="JAQQKX010000007">
    <property type="protein sequence ID" value="MDC7683678.1"/>
    <property type="molecule type" value="Genomic_DNA"/>
</dbReference>
<reference evidence="1 2" key="1">
    <citation type="submission" date="2023-01" db="EMBL/GenBank/DDBJ databases">
        <title>Novel species of the genus Asticcacaulis isolated from rivers.</title>
        <authorList>
            <person name="Lu H."/>
        </authorList>
    </citation>
    <scope>NUCLEOTIDE SEQUENCE [LARGE SCALE GENOMIC DNA]</scope>
    <source>
        <strain evidence="1 2">BYS171W</strain>
    </source>
</reference>
<protein>
    <recommendedName>
        <fullName evidence="3">Head-tail adaptor protein</fullName>
    </recommendedName>
</protein>
<evidence type="ECO:0000313" key="2">
    <source>
        <dbReference type="Proteomes" id="UP001214854"/>
    </source>
</evidence>
<comment type="caution">
    <text evidence="1">The sequence shown here is derived from an EMBL/GenBank/DDBJ whole genome shotgun (WGS) entry which is preliminary data.</text>
</comment>
<evidence type="ECO:0000313" key="1">
    <source>
        <dbReference type="EMBL" id="MDC7683678.1"/>
    </source>
</evidence>
<dbReference type="RefSeq" id="WP_272748144.1">
    <property type="nucleotide sequence ID" value="NZ_JAQQKX010000007.1"/>
</dbReference>
<name>A0ABT5HUQ1_9CAUL</name>
<sequence length="107" mass="11977">MNPLKAADLKTPAKIYRLICTETVYGGSTQMPQYEGTAWGDFQTDVSQESQASKGETLIRQYAEFTCRSASGIERGGYLKIRTQDWTVLSVDEDQNGTVRVRLGRVH</sequence>
<evidence type="ECO:0008006" key="3">
    <source>
        <dbReference type="Google" id="ProtNLM"/>
    </source>
</evidence>
<dbReference type="Proteomes" id="UP001214854">
    <property type="component" value="Unassembled WGS sequence"/>
</dbReference>
<accession>A0ABT5HUQ1</accession>
<gene>
    <name evidence="1" type="ORF">PQU92_10340</name>
</gene>
<proteinExistence type="predicted"/>
<keyword evidence="2" id="KW-1185">Reference proteome</keyword>